<proteinExistence type="predicted"/>
<organism evidence="1">
    <name type="scientific">Calcidiscus leptoporus</name>
    <dbReference type="NCBI Taxonomy" id="127549"/>
    <lineage>
        <taxon>Eukaryota</taxon>
        <taxon>Haptista</taxon>
        <taxon>Haptophyta</taxon>
        <taxon>Prymnesiophyceae</taxon>
        <taxon>Coccolithales</taxon>
        <taxon>Calcidiscaceae</taxon>
        <taxon>Calcidiscus</taxon>
    </lineage>
</organism>
<sequence length="158" mass="17450">MSDSEERGLVGVKDVEAVAAEEMDRNAVARVDMEHNRFPYAIVWGPLCPITCCFPCVGHMGIGDSKGRIHDFNGPYSIGVDHFMVGEVWRYFVVSGPEDRGWDAAIARADREYEGRMHNICCDNCHHHTALALTEGGRPHGLLSACLLVATKGKCTCW</sequence>
<dbReference type="PANTHER" id="PTHR20921:SF0">
    <property type="entry name" value="TRANSMEMBRANE PROTEIN 222"/>
    <property type="match status" value="1"/>
</dbReference>
<name>A0A7S0JIW0_9EUKA</name>
<gene>
    <name evidence="1" type="ORF">CLEP1334_LOCUS28513</name>
</gene>
<dbReference type="Pfam" id="PF05608">
    <property type="entry name" value="RTE1"/>
    <property type="match status" value="2"/>
</dbReference>
<dbReference type="InterPro" id="IPR008496">
    <property type="entry name" value="TMEM222/RTE1"/>
</dbReference>
<accession>A0A7S0JIW0</accession>
<reference evidence="1" key="1">
    <citation type="submission" date="2021-01" db="EMBL/GenBank/DDBJ databases">
        <authorList>
            <person name="Corre E."/>
            <person name="Pelletier E."/>
            <person name="Niang G."/>
            <person name="Scheremetjew M."/>
            <person name="Finn R."/>
            <person name="Kale V."/>
            <person name="Holt S."/>
            <person name="Cochrane G."/>
            <person name="Meng A."/>
            <person name="Brown T."/>
            <person name="Cohen L."/>
        </authorList>
    </citation>
    <scope>NUCLEOTIDE SEQUENCE</scope>
    <source>
        <strain evidence="1">RCC1130</strain>
    </source>
</reference>
<protein>
    <recommendedName>
        <fullName evidence="2">Transmembrane protein 222</fullName>
    </recommendedName>
</protein>
<dbReference type="AlphaFoldDB" id="A0A7S0JIW0"/>
<dbReference type="PANTHER" id="PTHR20921">
    <property type="entry name" value="TRANSMEMBRANE PROTEIN 222"/>
    <property type="match status" value="1"/>
</dbReference>
<evidence type="ECO:0008006" key="2">
    <source>
        <dbReference type="Google" id="ProtNLM"/>
    </source>
</evidence>
<dbReference type="EMBL" id="HBER01057135">
    <property type="protein sequence ID" value="CAD8553222.1"/>
    <property type="molecule type" value="Transcribed_RNA"/>
</dbReference>
<evidence type="ECO:0000313" key="1">
    <source>
        <dbReference type="EMBL" id="CAD8553222.1"/>
    </source>
</evidence>